<dbReference type="AlphaFoldDB" id="A0A8E6B7C1"/>
<evidence type="ECO:0000313" key="1">
    <source>
        <dbReference type="EMBL" id="QVL33223.1"/>
    </source>
</evidence>
<reference evidence="1" key="1">
    <citation type="submission" date="2021-05" db="EMBL/GenBank/DDBJ databases">
        <title>Complete genome sequence of the cellulolytic planctomycete Telmatocola sphagniphila SP2T and characterization of the first cellulase from planctomycetes.</title>
        <authorList>
            <person name="Rakitin A.L."/>
            <person name="Beletsky A.V."/>
            <person name="Naumoff D.G."/>
            <person name="Kulichevskaya I.S."/>
            <person name="Mardanov A.V."/>
            <person name="Ravin N.V."/>
            <person name="Dedysh S.N."/>
        </authorList>
    </citation>
    <scope>NUCLEOTIDE SEQUENCE</scope>
    <source>
        <strain evidence="1">SP2T</strain>
    </source>
</reference>
<dbReference type="EMBL" id="CP074694">
    <property type="protein sequence ID" value="QVL33223.1"/>
    <property type="molecule type" value="Genomic_DNA"/>
</dbReference>
<proteinExistence type="predicted"/>
<dbReference type="RefSeq" id="WP_213498113.1">
    <property type="nucleotide sequence ID" value="NZ_CP074694.1"/>
</dbReference>
<organism evidence="1 2">
    <name type="scientific">Telmatocola sphagniphila</name>
    <dbReference type="NCBI Taxonomy" id="1123043"/>
    <lineage>
        <taxon>Bacteria</taxon>
        <taxon>Pseudomonadati</taxon>
        <taxon>Planctomycetota</taxon>
        <taxon>Planctomycetia</taxon>
        <taxon>Gemmatales</taxon>
        <taxon>Gemmataceae</taxon>
    </lineage>
</organism>
<keyword evidence="2" id="KW-1185">Reference proteome</keyword>
<sequence length="78" mass="8098">MVNILSTKSASSKLPVVLRPITAGEFAVAVANDLEIGRVCERSTGWSAIGLRGYIGMFSCQAAAVAALALKISVDSPF</sequence>
<protein>
    <submittedName>
        <fullName evidence="1">Uncharacterized protein</fullName>
    </submittedName>
</protein>
<dbReference type="Proteomes" id="UP000676194">
    <property type="component" value="Chromosome"/>
</dbReference>
<gene>
    <name evidence="1" type="ORF">KIH39_04715</name>
</gene>
<accession>A0A8E6B7C1</accession>
<evidence type="ECO:0000313" key="2">
    <source>
        <dbReference type="Proteomes" id="UP000676194"/>
    </source>
</evidence>
<name>A0A8E6B7C1_9BACT</name>
<dbReference type="KEGG" id="tsph:KIH39_04715"/>